<dbReference type="InterPro" id="IPR010982">
    <property type="entry name" value="Lambda_DNA-bd_dom_sf"/>
</dbReference>
<dbReference type="SUPFAM" id="SSF47413">
    <property type="entry name" value="lambda repressor-like DNA-binding domains"/>
    <property type="match status" value="1"/>
</dbReference>
<dbReference type="InterPro" id="IPR001387">
    <property type="entry name" value="Cro/C1-type_HTH"/>
</dbReference>
<name>A0A137RF12_9FLAO</name>
<keyword evidence="2" id="KW-0238">DNA-binding</keyword>
<keyword evidence="3" id="KW-1185">Reference proteome</keyword>
<proteinExistence type="predicted"/>
<evidence type="ECO:0000313" key="2">
    <source>
        <dbReference type="EMBL" id="KXN98086.1"/>
    </source>
</evidence>
<dbReference type="OrthoDB" id="1034290at2"/>
<accession>A0A137RF12</accession>
<dbReference type="SMART" id="SM00530">
    <property type="entry name" value="HTH_XRE"/>
    <property type="match status" value="1"/>
</dbReference>
<dbReference type="Proteomes" id="UP000070138">
    <property type="component" value="Unassembled WGS sequence"/>
</dbReference>
<protein>
    <submittedName>
        <fullName evidence="2">DNA-binding protein</fullName>
    </submittedName>
</protein>
<dbReference type="PROSITE" id="PS50943">
    <property type="entry name" value="HTH_CROC1"/>
    <property type="match status" value="1"/>
</dbReference>
<comment type="caution">
    <text evidence="2">The sequence shown here is derived from an EMBL/GenBank/DDBJ whole genome shotgun (WGS) entry which is preliminary data.</text>
</comment>
<evidence type="ECO:0000259" key="1">
    <source>
        <dbReference type="PROSITE" id="PS50943"/>
    </source>
</evidence>
<dbReference type="GO" id="GO:0003677">
    <property type="term" value="F:DNA binding"/>
    <property type="evidence" value="ECO:0007669"/>
    <property type="project" value="UniProtKB-KW"/>
</dbReference>
<dbReference type="EMBL" id="JRWG01000011">
    <property type="protein sequence ID" value="KXN98086.1"/>
    <property type="molecule type" value="Genomic_DNA"/>
</dbReference>
<gene>
    <name evidence="2" type="ORF">LS48_13265</name>
</gene>
<organism evidence="2 3">
    <name type="scientific">Aequorivita aquimaris</name>
    <dbReference type="NCBI Taxonomy" id="1548749"/>
    <lineage>
        <taxon>Bacteria</taxon>
        <taxon>Pseudomonadati</taxon>
        <taxon>Bacteroidota</taxon>
        <taxon>Flavobacteriia</taxon>
        <taxon>Flavobacteriales</taxon>
        <taxon>Flavobacteriaceae</taxon>
        <taxon>Aequorivita</taxon>
    </lineage>
</organism>
<dbReference type="RefSeq" id="WP_062622984.1">
    <property type="nucleotide sequence ID" value="NZ_JRWG01000011.1"/>
</dbReference>
<dbReference type="AlphaFoldDB" id="A0A137RF12"/>
<evidence type="ECO:0000313" key="3">
    <source>
        <dbReference type="Proteomes" id="UP000070138"/>
    </source>
</evidence>
<dbReference type="CDD" id="cd00093">
    <property type="entry name" value="HTH_XRE"/>
    <property type="match status" value="1"/>
</dbReference>
<sequence length="139" mass="16063">MVNTSNFTKRLEKILDYYSLSAAAFAEEIDFNRSTISHLLSGRNKPSLEFVMKLYQKFPEVDMDWLLFGKGSFPSTGENLKSLDNQKQIETSNEENSLNLFSAENDTEVKRNIQVNQNVKNIERIVIFYTDGSFNVYQN</sequence>
<reference evidence="2 3" key="2">
    <citation type="journal article" date="2016" name="Int. J. Syst. Evol. Microbiol.">
        <title>Vitellibacter aquimaris sp. nov., a marine bacterium isolated from seawater.</title>
        <authorList>
            <person name="Thevarajoo S."/>
            <person name="Selvaratnam C."/>
            <person name="Goh K.M."/>
            <person name="Hong K.W."/>
            <person name="Chan X.Y."/>
            <person name="Chan K.G."/>
            <person name="Chong C.S."/>
        </authorList>
    </citation>
    <scope>NUCLEOTIDE SEQUENCE [LARGE SCALE GENOMIC DNA]</scope>
    <source>
        <strain evidence="2 3">D-24</strain>
    </source>
</reference>
<feature type="domain" description="HTH cro/C1-type" evidence="1">
    <location>
        <begin position="20"/>
        <end position="66"/>
    </location>
</feature>
<dbReference type="Pfam" id="PF01381">
    <property type="entry name" value="HTH_3"/>
    <property type="match status" value="1"/>
</dbReference>
<dbReference type="Gene3D" id="1.10.260.40">
    <property type="entry name" value="lambda repressor-like DNA-binding domains"/>
    <property type="match status" value="1"/>
</dbReference>
<reference evidence="3" key="1">
    <citation type="submission" date="2014-10" db="EMBL/GenBank/DDBJ databases">
        <title>Genome sequencing of Vitellibacter sp. D-24.</title>
        <authorList>
            <person name="Thevarajoo S."/>
            <person name="Selvaratnam C."/>
            <person name="Goh K.M."/>
            <person name="Chong C.S."/>
        </authorList>
    </citation>
    <scope>NUCLEOTIDE SEQUENCE [LARGE SCALE GENOMIC DNA]</scope>
    <source>
        <strain evidence="3">D-24</strain>
    </source>
</reference>
<dbReference type="STRING" id="1548749.LS48_13265"/>